<dbReference type="PANTHER" id="PTHR46060">
    <property type="entry name" value="MARINER MOS1 TRANSPOSASE-LIKE PROTEIN"/>
    <property type="match status" value="1"/>
</dbReference>
<sequence>MRNKHKLVMPTTRLGRVSKSFVGRCKSFYNMIPENVQNKSFLNEVPSRATIYNWFNEFKRGRSNLFDDPREGRLLTATTEDINSAQIRASLGIGSWSQVQKILHEYIGVRKLCTRWIPNTLTDDQKHLRMDWFQWVFPFEDRLTKVKKGRSHFATVVLEDRRTVTADCRILLHHDNASAHSVKRTVEYLTMAGVEIMNAVKAYENAIKETPKEEWAHCFSHVRPSPDAGV</sequence>
<name>A0A5E4QBD4_9NEOP</name>
<proteinExistence type="predicted"/>
<evidence type="ECO:0008006" key="3">
    <source>
        <dbReference type="Google" id="ProtNLM"/>
    </source>
</evidence>
<dbReference type="Proteomes" id="UP000324832">
    <property type="component" value="Unassembled WGS sequence"/>
</dbReference>
<evidence type="ECO:0000313" key="2">
    <source>
        <dbReference type="Proteomes" id="UP000324832"/>
    </source>
</evidence>
<protein>
    <recommendedName>
        <fullName evidence="3">Mos1 transposase HTH domain-containing protein</fullName>
    </recommendedName>
</protein>
<reference evidence="1 2" key="1">
    <citation type="submission" date="2017-07" db="EMBL/GenBank/DDBJ databases">
        <authorList>
            <person name="Talla V."/>
            <person name="Backstrom N."/>
        </authorList>
    </citation>
    <scope>NUCLEOTIDE SEQUENCE [LARGE SCALE GENOMIC DNA]</scope>
</reference>
<keyword evidence="2" id="KW-1185">Reference proteome</keyword>
<dbReference type="EMBL" id="FZQP02002338">
    <property type="protein sequence ID" value="VVC95566.1"/>
    <property type="molecule type" value="Genomic_DNA"/>
</dbReference>
<accession>A0A5E4QBD4</accession>
<dbReference type="PANTHER" id="PTHR46060:SF1">
    <property type="entry name" value="MARINER MOS1 TRANSPOSASE-LIKE PROTEIN"/>
    <property type="match status" value="1"/>
</dbReference>
<dbReference type="InterPro" id="IPR052709">
    <property type="entry name" value="Transposase-MT_Hybrid"/>
</dbReference>
<dbReference type="AlphaFoldDB" id="A0A5E4QBD4"/>
<evidence type="ECO:0000313" key="1">
    <source>
        <dbReference type="EMBL" id="VVC95566.1"/>
    </source>
</evidence>
<gene>
    <name evidence="1" type="ORF">LSINAPIS_LOCUS7253</name>
</gene>
<organism evidence="1 2">
    <name type="scientific">Leptidea sinapis</name>
    <dbReference type="NCBI Taxonomy" id="189913"/>
    <lineage>
        <taxon>Eukaryota</taxon>
        <taxon>Metazoa</taxon>
        <taxon>Ecdysozoa</taxon>
        <taxon>Arthropoda</taxon>
        <taxon>Hexapoda</taxon>
        <taxon>Insecta</taxon>
        <taxon>Pterygota</taxon>
        <taxon>Neoptera</taxon>
        <taxon>Endopterygota</taxon>
        <taxon>Lepidoptera</taxon>
        <taxon>Glossata</taxon>
        <taxon>Ditrysia</taxon>
        <taxon>Papilionoidea</taxon>
        <taxon>Pieridae</taxon>
        <taxon>Dismorphiinae</taxon>
        <taxon>Leptidea</taxon>
    </lineage>
</organism>